<dbReference type="Pfam" id="PF11228">
    <property type="entry name" value="DUF3027"/>
    <property type="match status" value="1"/>
</dbReference>
<dbReference type="Proteomes" id="UP000301309">
    <property type="component" value="Unassembled WGS sequence"/>
</dbReference>
<reference evidence="2 3" key="1">
    <citation type="journal article" date="2020" name="Int. J. Syst. Evol. Microbiol.">
        <title>Reclassification of Streptomyces castelarensis and Streptomyces sporoclivatus as later heterotypic synonyms of Streptomyces antimycoticus.</title>
        <authorList>
            <person name="Komaki H."/>
            <person name="Tamura T."/>
        </authorList>
    </citation>
    <scope>NUCLEOTIDE SEQUENCE [LARGE SCALE GENOMIC DNA]</scope>
    <source>
        <strain evidence="2 3">NBRC 13459</strain>
    </source>
</reference>
<proteinExistence type="predicted"/>
<gene>
    <name evidence="2" type="ORF">SVIO_051530</name>
</gene>
<comment type="caution">
    <text evidence="2">The sequence shown here is derived from an EMBL/GenBank/DDBJ whole genome shotgun (WGS) entry which is preliminary data.</text>
</comment>
<dbReference type="InterPro" id="IPR021391">
    <property type="entry name" value="DUF3027"/>
</dbReference>
<feature type="region of interest" description="Disordered" evidence="1">
    <location>
        <begin position="259"/>
        <end position="419"/>
    </location>
</feature>
<evidence type="ECO:0000313" key="2">
    <source>
        <dbReference type="EMBL" id="GDY54530.1"/>
    </source>
</evidence>
<dbReference type="EMBL" id="BJHW01000001">
    <property type="protein sequence ID" value="GDY54530.1"/>
    <property type="molecule type" value="Genomic_DNA"/>
</dbReference>
<organism evidence="2 3">
    <name type="scientific">Streptomyces violaceusniger</name>
    <dbReference type="NCBI Taxonomy" id="68280"/>
    <lineage>
        <taxon>Bacteria</taxon>
        <taxon>Bacillati</taxon>
        <taxon>Actinomycetota</taxon>
        <taxon>Actinomycetes</taxon>
        <taxon>Kitasatosporales</taxon>
        <taxon>Streptomycetaceae</taxon>
        <taxon>Streptomyces</taxon>
        <taxon>Streptomyces violaceusniger group</taxon>
    </lineage>
</organism>
<dbReference type="NCBIfam" id="NF047352">
    <property type="entry name" value="P_loop_sacsin"/>
    <property type="match status" value="1"/>
</dbReference>
<sequence length="1672" mass="174186">MRSRTPDRLCAEAVELAREAAAEAARPGPVGEYLGAVAEGDRVVTHLFESAEPGYRGWRWAVTVTRASRAKAVTLDETVLLPGPDALLAPEWVPWSERLRPGDMGPGDLLPTEADDLRLEPGYSGEDAPPPNSAVSEEMQQLAAVEEADVTAGAPAAQTVAPTTGSIAAVAEELGMRRARVLSRYGLHVAADRWDEAYGPKTPMAQAAPGTCASCGFLVALGGSLGQAFGVCANEFSPADGRVVSLSYGCGAHSEAAVMPKPPAPPHPSSTKPSSNPSPPPGPHGRLRRAGHAPGGPGPQLRGPGPRPTTAPGQAARSDGLGATAAGRAPGQAATEGRPLAGSLWNGGPGPAATEGRPPAGPLRKDGPGPAAAELRAGSGRCRTAGRGRRPAHGRPDGGSELPPRRGRASQRVAAPAPGPLAVAAAPVWGPGRRLTADSGTFAASKGGTRGNGERGGVIRTAGDSAVWRRGAGRTPTRNFRRRDVSSTAMVRGATEDVDPFGTARLRRGVLDAWAASPARFREDANAEEDLALGGHRDRLVVELAQNAADAAARAGVPGRLRLTLRPATDGEPAVLAVANTGAPLDAAGVESLSTLRASAKRDEPESAVGRFGVGFAAVLAVSDEPAVVGRTGGVRWSLAEARELTQRATAASPGLAEELRRRDGHVPLLRLPLPAEGSAPDGYDTVVVLPLRDGAAWDVAERLLAGIDDALLLTLPGLAEVVVETVEGVRTLRRRQDGPYTVVEDSGARGTTRWRTESVGGRLEPELLADRPVEERLRPVWSVTWAVPVDAEGAPTRPATAPVVHAPTPTDEPLGMPALLIASFPLEPTRRHTAPGPLTDFLLDRAAEAYATLLRDWHPVSVGSIDLVPGQLGRGELDGELRQRVLERLPRVPFLPSAAAPAVGVGTEDAAVAEAAAGWLGSPEALGPDAAQGGPAAGEPTAAPPAPTPADWDDDVLARGGAEGEPYALRPRDAEIVEGAGAETVEVLAELFPTLLPAGLERRSELRVLGVARVPLGELIDRLAGVERAPAWWRRLYDSLGGIDPDRLSGLPVPLADGRTTIGPRQVLLPLPGEADGDLDGPHGLDSIGTAESAFTAESAGPVESAVTAAPAGIAESAAPARTPERAAAVSDTHRTLARLGLKVAHPDAAHPLLEKLGATPATPRAVLTTPQVRTAVAHSLEAEDEYDPFAEEGEGGLGAALDADTLADTVLGLVQQARLAPGDEPWLAALALPDEDGELAPAGELVLPGSAFEQVMREGELAACDAELAERWGEQPLAAVGVLAGFTLVRATDVVLDPDELEPREGDFTEPDDVGVLDAVDVWCEDVLDRLPETPVPPVATEIVAVRDLDLVDDDAWPRALAMLAQPPLRDALTAPVRVLLPDGTTEIVRSYTAWWLRGHPVLDGRRPAGLRAAGGDPLLAGLYEAVDAAGFEDEQVLRALGVRTSVAALLDEPGGAAELLARLADPDREVSPAQLHAIYGQLADLDPEQVTLPDELRAIVDGEPTVVEAGEALVADAPDLMPLAEADGRALLPVRPTRAAELAELFQVRRLSEAYPARVTSQGDPHEVPEAVRELLPRAPLSYIEHEELLIEGPGEGPDEGEGEGAGSGSGEIELDWRYVDGTLHASTVEGVAAGLSWAAGHWARRFEVAALLEDLTRTEELARARWFD</sequence>
<keyword evidence="3" id="KW-1185">Reference proteome</keyword>
<feature type="region of interest" description="Disordered" evidence="1">
    <location>
        <begin position="99"/>
        <end position="134"/>
    </location>
</feature>
<dbReference type="SUPFAM" id="SSF55874">
    <property type="entry name" value="ATPase domain of HSP90 chaperone/DNA topoisomerase II/histidine kinase"/>
    <property type="match status" value="1"/>
</dbReference>
<evidence type="ECO:0008006" key="4">
    <source>
        <dbReference type="Google" id="ProtNLM"/>
    </source>
</evidence>
<evidence type="ECO:0000256" key="1">
    <source>
        <dbReference type="SAM" id="MobiDB-lite"/>
    </source>
</evidence>
<dbReference type="InterPro" id="IPR036890">
    <property type="entry name" value="HATPase_C_sf"/>
</dbReference>
<feature type="compositionally biased region" description="Low complexity" evidence="1">
    <location>
        <begin position="926"/>
        <end position="942"/>
    </location>
</feature>
<evidence type="ECO:0000313" key="3">
    <source>
        <dbReference type="Proteomes" id="UP000301309"/>
    </source>
</evidence>
<name>A0A4D4L691_STRVO</name>
<feature type="region of interest" description="Disordered" evidence="1">
    <location>
        <begin position="1595"/>
        <end position="1615"/>
    </location>
</feature>
<feature type="region of interest" description="Disordered" evidence="1">
    <location>
        <begin position="924"/>
        <end position="960"/>
    </location>
</feature>
<feature type="compositionally biased region" description="Basic residues" evidence="1">
    <location>
        <begin position="384"/>
        <end position="393"/>
    </location>
</feature>
<accession>A0A4D4L691</accession>
<feature type="compositionally biased region" description="Low complexity" evidence="1">
    <location>
        <begin position="299"/>
        <end position="334"/>
    </location>
</feature>
<dbReference type="Gene3D" id="3.30.565.10">
    <property type="entry name" value="Histidine kinase-like ATPase, C-terminal domain"/>
    <property type="match status" value="1"/>
</dbReference>
<protein>
    <recommendedName>
        <fullName evidence="4">DUF3027 domain-containing protein</fullName>
    </recommendedName>
</protein>